<dbReference type="InterPro" id="IPR036188">
    <property type="entry name" value="FAD/NAD-bd_sf"/>
</dbReference>
<dbReference type="GO" id="GO:0016491">
    <property type="term" value="F:oxidoreductase activity"/>
    <property type="evidence" value="ECO:0007669"/>
    <property type="project" value="UniProtKB-KW"/>
</dbReference>
<evidence type="ECO:0000256" key="3">
    <source>
        <dbReference type="ARBA" id="ARBA00022630"/>
    </source>
</evidence>
<dbReference type="PRINTS" id="PR00469">
    <property type="entry name" value="PNDRDTASEII"/>
</dbReference>
<feature type="domain" description="FAD/NAD(P)-binding" evidence="5">
    <location>
        <begin position="5"/>
        <end position="284"/>
    </location>
</feature>
<dbReference type="PANTHER" id="PTHR48105">
    <property type="entry name" value="THIOREDOXIN REDUCTASE 1-RELATED-RELATED"/>
    <property type="match status" value="1"/>
</dbReference>
<accession>A0A919WF93</accession>
<name>A0A919WF93_9BACI</name>
<dbReference type="AlphaFoldDB" id="A0A919WF93"/>
<sequence length="309" mass="33645">MNSNFDVGIIGGGPAGLNAALVLGRARRKVVIIDEGRPRNRVTKESHGFLTRDGIAPNEFRNIARDQLRNYPSIQFVEDIAKEITGRDGEFLISTEEGAVYKTKKILFAVGMKDLPLDIDGLSEAYGRSAFVCPYCDGWELREQSLVLIAKGDRGFHGVKTLLGWTNSLTICTNGPDEWTDEQRGEIELRGIKIYSAPIKKIESKDGFVQQIKLADGTLIPCTGVFFTPKLTIGSKLPQSLGCEMNEAGSIVVDSFGKTNVPGVYSAGDAASEMYQVIAAAASGAITAIRINSELLEETWGNIEKINRI</sequence>
<evidence type="ECO:0000256" key="2">
    <source>
        <dbReference type="ARBA" id="ARBA00011738"/>
    </source>
</evidence>
<dbReference type="Proteomes" id="UP000682111">
    <property type="component" value="Unassembled WGS sequence"/>
</dbReference>
<organism evidence="6 7">
    <name type="scientific">Robertmurraya siralis</name>
    <dbReference type="NCBI Taxonomy" id="77777"/>
    <lineage>
        <taxon>Bacteria</taxon>
        <taxon>Bacillati</taxon>
        <taxon>Bacillota</taxon>
        <taxon>Bacilli</taxon>
        <taxon>Bacillales</taxon>
        <taxon>Bacillaceae</taxon>
        <taxon>Robertmurraya</taxon>
    </lineage>
</organism>
<keyword evidence="4" id="KW-0560">Oxidoreductase</keyword>
<keyword evidence="7" id="KW-1185">Reference proteome</keyword>
<reference evidence="6" key="1">
    <citation type="submission" date="2021-03" db="EMBL/GenBank/DDBJ databases">
        <title>Antimicrobial resistance genes in bacteria isolated from Japanese honey, and their potential for conferring macrolide and lincosamide resistance in the American foulbrood pathogen Paenibacillus larvae.</title>
        <authorList>
            <person name="Okamoto M."/>
            <person name="Kumagai M."/>
            <person name="Kanamori H."/>
            <person name="Takamatsu D."/>
        </authorList>
    </citation>
    <scope>NUCLEOTIDE SEQUENCE</scope>
    <source>
        <strain evidence="6">J27TS8</strain>
    </source>
</reference>
<dbReference type="SUPFAM" id="SSF51905">
    <property type="entry name" value="FAD/NAD(P)-binding domain"/>
    <property type="match status" value="1"/>
</dbReference>
<proteinExistence type="predicted"/>
<evidence type="ECO:0000256" key="1">
    <source>
        <dbReference type="ARBA" id="ARBA00001974"/>
    </source>
</evidence>
<protein>
    <submittedName>
        <fullName evidence="6">Pyridine nucleotide-disulfide oxidoreductase</fullName>
    </submittedName>
</protein>
<evidence type="ECO:0000259" key="5">
    <source>
        <dbReference type="Pfam" id="PF07992"/>
    </source>
</evidence>
<comment type="cofactor">
    <cofactor evidence="1">
        <name>FAD</name>
        <dbReference type="ChEBI" id="CHEBI:57692"/>
    </cofactor>
</comment>
<evidence type="ECO:0000313" key="6">
    <source>
        <dbReference type="EMBL" id="GIN60820.1"/>
    </source>
</evidence>
<gene>
    <name evidence="6" type="ORF">J27TS8_08130</name>
</gene>
<dbReference type="PRINTS" id="PR00368">
    <property type="entry name" value="FADPNR"/>
</dbReference>
<keyword evidence="3" id="KW-0285">Flavoprotein</keyword>
<evidence type="ECO:0000313" key="7">
    <source>
        <dbReference type="Proteomes" id="UP000682111"/>
    </source>
</evidence>
<dbReference type="RefSeq" id="WP_212933245.1">
    <property type="nucleotide sequence ID" value="NZ_BORC01000001.1"/>
</dbReference>
<comment type="caution">
    <text evidence="6">The sequence shown here is derived from an EMBL/GenBank/DDBJ whole genome shotgun (WGS) entry which is preliminary data.</text>
</comment>
<dbReference type="InterPro" id="IPR023753">
    <property type="entry name" value="FAD/NAD-binding_dom"/>
</dbReference>
<dbReference type="Gene3D" id="3.50.50.60">
    <property type="entry name" value="FAD/NAD(P)-binding domain"/>
    <property type="match status" value="2"/>
</dbReference>
<evidence type="ECO:0000256" key="4">
    <source>
        <dbReference type="ARBA" id="ARBA00023002"/>
    </source>
</evidence>
<dbReference type="EMBL" id="BORC01000001">
    <property type="protein sequence ID" value="GIN60820.1"/>
    <property type="molecule type" value="Genomic_DNA"/>
</dbReference>
<dbReference type="Pfam" id="PF07992">
    <property type="entry name" value="Pyr_redox_2"/>
    <property type="match status" value="1"/>
</dbReference>
<comment type="subunit">
    <text evidence="2">Homodimer.</text>
</comment>
<dbReference type="InterPro" id="IPR050097">
    <property type="entry name" value="Ferredoxin-NADP_redctase_2"/>
</dbReference>